<protein>
    <recommendedName>
        <fullName evidence="5">Uracil-DNA glycosylase-like domain-containing protein</fullName>
    </recommendedName>
</protein>
<keyword evidence="2" id="KW-0227">DNA damage</keyword>
<evidence type="ECO:0000256" key="3">
    <source>
        <dbReference type="ARBA" id="ARBA00022801"/>
    </source>
</evidence>
<gene>
    <name evidence="6" type="ORF">ODALV1_LOCUS9792</name>
</gene>
<dbReference type="PANTHER" id="PTHR11264">
    <property type="entry name" value="URACIL-DNA GLYCOSYLASE"/>
    <property type="match status" value="1"/>
</dbReference>
<evidence type="ECO:0000313" key="7">
    <source>
        <dbReference type="Proteomes" id="UP001642540"/>
    </source>
</evidence>
<dbReference type="InterPro" id="IPR005122">
    <property type="entry name" value="Uracil-DNA_glycosylase-like"/>
</dbReference>
<dbReference type="PANTHER" id="PTHR11264:SF0">
    <property type="entry name" value="URACIL-DNA GLYCOSYLASE"/>
    <property type="match status" value="1"/>
</dbReference>
<dbReference type="Proteomes" id="UP001642540">
    <property type="component" value="Unassembled WGS sequence"/>
</dbReference>
<comment type="caution">
    <text evidence="6">The sequence shown here is derived from an EMBL/GenBank/DDBJ whole genome shotgun (WGS) entry which is preliminary data.</text>
</comment>
<dbReference type="InterPro" id="IPR036895">
    <property type="entry name" value="Uracil-DNA_glycosylase-like_sf"/>
</dbReference>
<dbReference type="Pfam" id="PF03167">
    <property type="entry name" value="UDG"/>
    <property type="match status" value="1"/>
</dbReference>
<evidence type="ECO:0000256" key="4">
    <source>
        <dbReference type="ARBA" id="ARBA00023204"/>
    </source>
</evidence>
<comment type="similarity">
    <text evidence="1">Belongs to the uracil-DNA glycosylase (UDG) superfamily. UNG family.</text>
</comment>
<organism evidence="6 7">
    <name type="scientific">Orchesella dallaii</name>
    <dbReference type="NCBI Taxonomy" id="48710"/>
    <lineage>
        <taxon>Eukaryota</taxon>
        <taxon>Metazoa</taxon>
        <taxon>Ecdysozoa</taxon>
        <taxon>Arthropoda</taxon>
        <taxon>Hexapoda</taxon>
        <taxon>Collembola</taxon>
        <taxon>Entomobryomorpha</taxon>
        <taxon>Entomobryoidea</taxon>
        <taxon>Orchesellidae</taxon>
        <taxon>Orchesellinae</taxon>
        <taxon>Orchesella</taxon>
    </lineage>
</organism>
<sequence>MVHSFFETIASEPSLANQCAERASHNNRPTRSFTQVFSIFFPEDGELDSDVETWLQVIAEGFEFDKKNEKRFTIWEVEKLFRSLGFHPKDPENLCAYNFWLYLIWMYKQLLEANYERDDNVFRFMEGCSIHDVKLVIIGNDPCENNLSSGYAFHDLVCPSTKQLLDFADNEIDLVCEHLDDYRMSLNSGELREAKEQCSLWGWIEQGVLLLNSKLTFEGDEDIQEGWEIFTDFLLKYLSDLKEKVVFLFLGMANFKKADLIYRDKNLDESYHPAHYTYTPARSTNSNRDWDEVLPFINLNLYLWQVHGFNREHVIDWSSMGWVKNRTSRRVDYWIKFLSDLTNNWRLLSRGDRRVYGDFLVGRNRSNGLLAVNIAEDEDN</sequence>
<evidence type="ECO:0000259" key="5">
    <source>
        <dbReference type="Pfam" id="PF03167"/>
    </source>
</evidence>
<evidence type="ECO:0000256" key="1">
    <source>
        <dbReference type="ARBA" id="ARBA00008184"/>
    </source>
</evidence>
<dbReference type="InterPro" id="IPR002043">
    <property type="entry name" value="UDG_fam1"/>
</dbReference>
<proteinExistence type="inferred from homology"/>
<reference evidence="6 7" key="1">
    <citation type="submission" date="2024-08" db="EMBL/GenBank/DDBJ databases">
        <authorList>
            <person name="Cucini C."/>
            <person name="Frati F."/>
        </authorList>
    </citation>
    <scope>NUCLEOTIDE SEQUENCE [LARGE SCALE GENOMIC DNA]</scope>
</reference>
<evidence type="ECO:0000313" key="6">
    <source>
        <dbReference type="EMBL" id="CAL8097948.1"/>
    </source>
</evidence>
<dbReference type="EMBL" id="CAXLJM020000030">
    <property type="protein sequence ID" value="CAL8097948.1"/>
    <property type="molecule type" value="Genomic_DNA"/>
</dbReference>
<dbReference type="Gene3D" id="3.40.470.10">
    <property type="entry name" value="Uracil-DNA glycosylase-like domain"/>
    <property type="match status" value="1"/>
</dbReference>
<name>A0ABP1QFI4_9HEXA</name>
<keyword evidence="4" id="KW-0234">DNA repair</keyword>
<keyword evidence="3" id="KW-0378">Hydrolase</keyword>
<evidence type="ECO:0000256" key="2">
    <source>
        <dbReference type="ARBA" id="ARBA00022763"/>
    </source>
</evidence>
<accession>A0ABP1QFI4</accession>
<feature type="domain" description="Uracil-DNA glycosylase-like" evidence="5">
    <location>
        <begin position="130"/>
        <end position="285"/>
    </location>
</feature>
<keyword evidence="7" id="KW-1185">Reference proteome</keyword>
<dbReference type="SUPFAM" id="SSF52141">
    <property type="entry name" value="Uracil-DNA glycosylase-like"/>
    <property type="match status" value="1"/>
</dbReference>